<reference evidence="2" key="1">
    <citation type="submission" date="2021-04" db="EMBL/GenBank/DDBJ databases">
        <title>Genomic analysis of electroactive and textile dye degrading Bacillus circulans strain: DC10 isolated from constructed wetland-microbial fuel cells treating textile dye wastewaters.</title>
        <authorList>
            <person name="Patel D.U."/>
            <person name="Desai C.R."/>
        </authorList>
    </citation>
    <scope>NUCLEOTIDE SEQUENCE</scope>
    <source>
        <strain evidence="2">DC10</strain>
    </source>
</reference>
<evidence type="ECO:0000259" key="1">
    <source>
        <dbReference type="Pfam" id="PF13022"/>
    </source>
</evidence>
<dbReference type="AlphaFoldDB" id="A0A941G9P5"/>
<sequence length="155" mass="18016">MAKVEELVNSIEPPISLSEQQVSLAKRFVKEKMSSDSFTVQSFCKHNSISTKTWYEWNGNSDFKYYLNEISDAIIPNDEWESFQALKKHLLKIPYKVSPTPKEIDMYLNVFGYLADADRRKKMEAMGLTDERKPNTQKTVEERKASLLARLTNKQ</sequence>
<organism evidence="2">
    <name type="scientific">Niallia circulans</name>
    <name type="common">Bacillus circulans</name>
    <dbReference type="NCBI Taxonomy" id="1397"/>
    <lineage>
        <taxon>Bacteria</taxon>
        <taxon>Bacillati</taxon>
        <taxon>Bacillota</taxon>
        <taxon>Bacilli</taxon>
        <taxon>Bacillales</taxon>
        <taxon>Bacillaceae</taxon>
        <taxon>Niallia</taxon>
    </lineage>
</organism>
<feature type="domain" description="Homeodomain phBC6A51-type" evidence="1">
    <location>
        <begin position="17"/>
        <end position="118"/>
    </location>
</feature>
<dbReference type="Gene3D" id="1.10.10.60">
    <property type="entry name" value="Homeodomain-like"/>
    <property type="match status" value="1"/>
</dbReference>
<dbReference type="InterPro" id="IPR024978">
    <property type="entry name" value="Homeodomain_phBC6A51-type"/>
</dbReference>
<comment type="caution">
    <text evidence="2">The sequence shown here is derived from an EMBL/GenBank/DDBJ whole genome shotgun (WGS) entry which is preliminary data.</text>
</comment>
<name>A0A941G9P5_NIACI</name>
<dbReference type="RefSeq" id="WP_212117145.1">
    <property type="nucleotide sequence ID" value="NZ_JAGTPX020000002.1"/>
</dbReference>
<protein>
    <recommendedName>
        <fullName evidence="1">Homeodomain phBC6A51-type domain-containing protein</fullName>
    </recommendedName>
</protein>
<proteinExistence type="predicted"/>
<dbReference type="EMBL" id="JAGTPX010000002">
    <property type="protein sequence ID" value="MBR8668572.1"/>
    <property type="molecule type" value="Genomic_DNA"/>
</dbReference>
<dbReference type="Pfam" id="PF13022">
    <property type="entry name" value="HTH_Tnp_1_2"/>
    <property type="match status" value="1"/>
</dbReference>
<accession>A0A941G9P5</accession>
<gene>
    <name evidence="2" type="ORF">KD144_03370</name>
</gene>
<evidence type="ECO:0000313" key="2">
    <source>
        <dbReference type="EMBL" id="MBR8668572.1"/>
    </source>
</evidence>